<proteinExistence type="predicted"/>
<accession>X0PUR7</accession>
<dbReference type="CDD" id="cd00093">
    <property type="entry name" value="HTH_XRE"/>
    <property type="match status" value="1"/>
</dbReference>
<dbReference type="InterPro" id="IPR010982">
    <property type="entry name" value="Lambda_DNA-bd_dom_sf"/>
</dbReference>
<dbReference type="SUPFAM" id="SSF47413">
    <property type="entry name" value="lambda repressor-like DNA-binding domains"/>
    <property type="match status" value="1"/>
</dbReference>
<evidence type="ECO:0000256" key="1">
    <source>
        <dbReference type="ARBA" id="ARBA00023125"/>
    </source>
</evidence>
<dbReference type="PANTHER" id="PTHR46558">
    <property type="entry name" value="TRACRIPTIONAL REGULATORY PROTEIN-RELATED-RELATED"/>
    <property type="match status" value="1"/>
</dbReference>
<dbReference type="Gene3D" id="1.10.260.40">
    <property type="entry name" value="lambda repressor-like DNA-binding domains"/>
    <property type="match status" value="1"/>
</dbReference>
<keyword evidence="1" id="KW-0238">DNA-binding</keyword>
<evidence type="ECO:0000313" key="4">
    <source>
        <dbReference type="Proteomes" id="UP000051236"/>
    </source>
</evidence>
<dbReference type="GO" id="GO:0003677">
    <property type="term" value="F:DNA binding"/>
    <property type="evidence" value="ECO:0007669"/>
    <property type="project" value="UniProtKB-KW"/>
</dbReference>
<dbReference type="Proteomes" id="UP000051236">
    <property type="component" value="Unassembled WGS sequence"/>
</dbReference>
<reference evidence="3 4" key="1">
    <citation type="journal article" date="2015" name="Genome Announc.">
        <title>Expanding the biotechnology potential of lactobacilli through comparative genomics of 213 strains and associated genera.</title>
        <authorList>
            <person name="Sun Z."/>
            <person name="Harris H.M."/>
            <person name="McCann A."/>
            <person name="Guo C."/>
            <person name="Argimon S."/>
            <person name="Zhang W."/>
            <person name="Yang X."/>
            <person name="Jeffery I.B."/>
            <person name="Cooney J.C."/>
            <person name="Kagawa T.F."/>
            <person name="Liu W."/>
            <person name="Song Y."/>
            <person name="Salvetti E."/>
            <person name="Wrobel A."/>
            <person name="Rasinkangas P."/>
            <person name="Parkhill J."/>
            <person name="Rea M.C."/>
            <person name="O'Sullivan O."/>
            <person name="Ritari J."/>
            <person name="Douillard F.P."/>
            <person name="Paul Ross R."/>
            <person name="Yang R."/>
            <person name="Briner A.E."/>
            <person name="Felis G.E."/>
            <person name="de Vos W.M."/>
            <person name="Barrangou R."/>
            <person name="Klaenhammer T.R."/>
            <person name="Caufield P.W."/>
            <person name="Cui Y."/>
            <person name="Zhang H."/>
            <person name="O'Toole P.W."/>
        </authorList>
    </citation>
    <scope>NUCLEOTIDE SEQUENCE [LARGE SCALE GENOMIC DNA]</scope>
    <source>
        <strain evidence="3 4">DSM 18527</strain>
    </source>
</reference>
<dbReference type="InterPro" id="IPR001387">
    <property type="entry name" value="Cro/C1-type_HTH"/>
</dbReference>
<dbReference type="PANTHER" id="PTHR46558:SF11">
    <property type="entry name" value="HTH-TYPE TRANSCRIPTIONAL REGULATOR XRE"/>
    <property type="match status" value="1"/>
</dbReference>
<comment type="caution">
    <text evidence="3">The sequence shown here is derived from an EMBL/GenBank/DDBJ whole genome shotgun (WGS) entry which is preliminary data.</text>
</comment>
<dbReference type="Pfam" id="PF13443">
    <property type="entry name" value="HTH_26"/>
    <property type="match status" value="1"/>
</dbReference>
<gene>
    <name evidence="3" type="ORF">FC83_GL000942</name>
</gene>
<protein>
    <recommendedName>
        <fullName evidence="2">HTH cro/C1-type domain-containing protein</fullName>
    </recommendedName>
</protein>
<dbReference type="OrthoDB" id="9805856at2"/>
<evidence type="ECO:0000313" key="3">
    <source>
        <dbReference type="EMBL" id="KRM35637.1"/>
    </source>
</evidence>
<dbReference type="EMBL" id="AZGA01000012">
    <property type="protein sequence ID" value="KRM35637.1"/>
    <property type="molecule type" value="Genomic_DNA"/>
</dbReference>
<dbReference type="STRING" id="1423734.FC83_GL000942"/>
<name>X0PUR7_9LACO</name>
<dbReference type="AlphaFoldDB" id="X0PUR7"/>
<dbReference type="PATRIC" id="fig|1423734.3.peg.955"/>
<dbReference type="eggNOG" id="COG1396">
    <property type="taxonomic scope" value="Bacteria"/>
</dbReference>
<dbReference type="PROSITE" id="PS50943">
    <property type="entry name" value="HTH_CROC1"/>
    <property type="match status" value="1"/>
</dbReference>
<keyword evidence="4" id="KW-1185">Reference proteome</keyword>
<dbReference type="RefSeq" id="WP_035454852.1">
    <property type="nucleotide sequence ID" value="NZ_AZGA01000012.1"/>
</dbReference>
<evidence type="ECO:0000259" key="2">
    <source>
        <dbReference type="PROSITE" id="PS50943"/>
    </source>
</evidence>
<sequence length="108" mass="12276">MTTLDRIKKISKEKGWSLQTVAEKAGIGKNSIYRWGTKTPTTENLQKVAKVLDVTVDDLLGLEKNEKPKKVDIDDDDVLMTFEGRPIPDEDLEIIKRLLRGAKDERSH</sequence>
<feature type="domain" description="HTH cro/C1-type" evidence="2">
    <location>
        <begin position="7"/>
        <end position="59"/>
    </location>
</feature>
<organism evidence="3 4">
    <name type="scientific">Agrilactobacillus composti DSM 18527 = JCM 14202</name>
    <dbReference type="NCBI Taxonomy" id="1423734"/>
    <lineage>
        <taxon>Bacteria</taxon>
        <taxon>Bacillati</taxon>
        <taxon>Bacillota</taxon>
        <taxon>Bacilli</taxon>
        <taxon>Lactobacillales</taxon>
        <taxon>Lactobacillaceae</taxon>
        <taxon>Agrilactobacillus</taxon>
    </lineage>
</organism>
<dbReference type="SMART" id="SM00530">
    <property type="entry name" value="HTH_XRE"/>
    <property type="match status" value="1"/>
</dbReference>